<evidence type="ECO:0000259" key="7">
    <source>
        <dbReference type="Pfam" id="PF03168"/>
    </source>
</evidence>
<feature type="domain" description="Late embryogenesis abundant protein LEA-2 subgroup" evidence="7">
    <location>
        <begin position="140"/>
        <end position="241"/>
    </location>
</feature>
<sequence>MAERVYPSSKPNQSTQPLNGTTTSTTNNNTNLNFPPTKSQLYRPQYRPQGGTQPRPQQRHRSRRSCRRFCCCCFLWITLFLIALGLLAAIIGTAFYLLYQPHKPTFQITSFKVAQFNITTSSKDSTITHLNSKFNLTLIAKNPNKKVTFYYNPISVSVVSNGVNIGSGSINGFVLKTQNRTSLKSLIASNGDELDLDDASKLKTDLKKSKTGLLMDVVFETKVKLKIGNMKTKRFGIRVKCVGIEGVVPIGKTVKESNGVGAKCKVKLRIKVWKWYL</sequence>
<dbReference type="Proteomes" id="UP000541444">
    <property type="component" value="Unassembled WGS sequence"/>
</dbReference>
<dbReference type="PANTHER" id="PTHR31234">
    <property type="entry name" value="LATE EMBRYOGENESIS ABUNDANT (LEA) HYDROXYPROLINE-RICH GLYCOPROTEIN FAMILY"/>
    <property type="match status" value="1"/>
</dbReference>
<proteinExistence type="predicted"/>
<organism evidence="8 9">
    <name type="scientific">Kingdonia uniflora</name>
    <dbReference type="NCBI Taxonomy" id="39325"/>
    <lineage>
        <taxon>Eukaryota</taxon>
        <taxon>Viridiplantae</taxon>
        <taxon>Streptophyta</taxon>
        <taxon>Embryophyta</taxon>
        <taxon>Tracheophyta</taxon>
        <taxon>Spermatophyta</taxon>
        <taxon>Magnoliopsida</taxon>
        <taxon>Ranunculales</taxon>
        <taxon>Circaeasteraceae</taxon>
        <taxon>Kingdonia</taxon>
    </lineage>
</organism>
<evidence type="ECO:0000256" key="6">
    <source>
        <dbReference type="SAM" id="Phobius"/>
    </source>
</evidence>
<evidence type="ECO:0000256" key="2">
    <source>
        <dbReference type="ARBA" id="ARBA00022692"/>
    </source>
</evidence>
<feature type="transmembrane region" description="Helical" evidence="6">
    <location>
        <begin position="69"/>
        <end position="99"/>
    </location>
</feature>
<dbReference type="PANTHER" id="PTHR31234:SF6">
    <property type="entry name" value="LATE EMBRYOGENESIS ABUNDANT PROTEIN LEA-2 SUBGROUP DOMAIN-CONTAINING PROTEIN"/>
    <property type="match status" value="1"/>
</dbReference>
<feature type="compositionally biased region" description="Polar residues" evidence="5">
    <location>
        <begin position="9"/>
        <end position="18"/>
    </location>
</feature>
<dbReference type="InterPro" id="IPR044839">
    <property type="entry name" value="NDR1-like"/>
</dbReference>
<dbReference type="InterPro" id="IPR004864">
    <property type="entry name" value="LEA_2"/>
</dbReference>
<accession>A0A7J7M1Q3</accession>
<dbReference type="GO" id="GO:0098542">
    <property type="term" value="P:defense response to other organism"/>
    <property type="evidence" value="ECO:0007669"/>
    <property type="project" value="InterPro"/>
</dbReference>
<evidence type="ECO:0000256" key="1">
    <source>
        <dbReference type="ARBA" id="ARBA00004167"/>
    </source>
</evidence>
<dbReference type="OrthoDB" id="777167at2759"/>
<dbReference type="GO" id="GO:0005886">
    <property type="term" value="C:plasma membrane"/>
    <property type="evidence" value="ECO:0007669"/>
    <property type="project" value="TreeGrafter"/>
</dbReference>
<reference evidence="8 9" key="1">
    <citation type="journal article" date="2020" name="IScience">
        <title>Genome Sequencing of the Endangered Kingdonia uniflora (Circaeasteraceae, Ranunculales) Reveals Potential Mechanisms of Evolutionary Specialization.</title>
        <authorList>
            <person name="Sun Y."/>
            <person name="Deng T."/>
            <person name="Zhang A."/>
            <person name="Moore M.J."/>
            <person name="Landis J.B."/>
            <person name="Lin N."/>
            <person name="Zhang H."/>
            <person name="Zhang X."/>
            <person name="Huang J."/>
            <person name="Zhang X."/>
            <person name="Sun H."/>
            <person name="Wang H."/>
        </authorList>
    </citation>
    <scope>NUCLEOTIDE SEQUENCE [LARGE SCALE GENOMIC DNA]</scope>
    <source>
        <strain evidence="8">TB1705</strain>
        <tissue evidence="8">Leaf</tissue>
    </source>
</reference>
<comment type="subcellular location">
    <subcellularLocation>
        <location evidence="1">Membrane</location>
        <topology evidence="1">Single-pass membrane protein</topology>
    </subcellularLocation>
</comment>
<evidence type="ECO:0000256" key="5">
    <source>
        <dbReference type="SAM" id="MobiDB-lite"/>
    </source>
</evidence>
<feature type="compositionally biased region" description="Low complexity" evidence="5">
    <location>
        <begin position="43"/>
        <end position="56"/>
    </location>
</feature>
<evidence type="ECO:0000256" key="4">
    <source>
        <dbReference type="ARBA" id="ARBA00023136"/>
    </source>
</evidence>
<feature type="compositionally biased region" description="Low complexity" evidence="5">
    <location>
        <begin position="19"/>
        <end position="33"/>
    </location>
</feature>
<keyword evidence="3 6" id="KW-1133">Transmembrane helix</keyword>
<dbReference type="EMBL" id="JACGCM010001826">
    <property type="protein sequence ID" value="KAF6148793.1"/>
    <property type="molecule type" value="Genomic_DNA"/>
</dbReference>
<keyword evidence="9" id="KW-1185">Reference proteome</keyword>
<keyword evidence="4 6" id="KW-0472">Membrane</keyword>
<feature type="region of interest" description="Disordered" evidence="5">
    <location>
        <begin position="1"/>
        <end position="60"/>
    </location>
</feature>
<evidence type="ECO:0000313" key="9">
    <source>
        <dbReference type="Proteomes" id="UP000541444"/>
    </source>
</evidence>
<protein>
    <recommendedName>
        <fullName evidence="7">Late embryogenesis abundant protein LEA-2 subgroup domain-containing protein</fullName>
    </recommendedName>
</protein>
<dbReference type="AlphaFoldDB" id="A0A7J7M1Q3"/>
<gene>
    <name evidence="8" type="ORF">GIB67_038126</name>
</gene>
<evidence type="ECO:0000313" key="8">
    <source>
        <dbReference type="EMBL" id="KAF6148793.1"/>
    </source>
</evidence>
<comment type="caution">
    <text evidence="8">The sequence shown here is derived from an EMBL/GenBank/DDBJ whole genome shotgun (WGS) entry which is preliminary data.</text>
</comment>
<keyword evidence="2 6" id="KW-0812">Transmembrane</keyword>
<dbReference type="Pfam" id="PF03168">
    <property type="entry name" value="LEA_2"/>
    <property type="match status" value="1"/>
</dbReference>
<name>A0A7J7M1Q3_9MAGN</name>
<evidence type="ECO:0000256" key="3">
    <source>
        <dbReference type="ARBA" id="ARBA00022989"/>
    </source>
</evidence>